<feature type="compositionally biased region" description="Polar residues" evidence="1">
    <location>
        <begin position="185"/>
        <end position="195"/>
    </location>
</feature>
<reference evidence="3 4" key="1">
    <citation type="submission" date="2016-07" db="EMBL/GenBank/DDBJ databases">
        <title>Pervasive Adenine N6-methylation of Active Genes in Fungi.</title>
        <authorList>
            <consortium name="DOE Joint Genome Institute"/>
            <person name="Mondo S.J."/>
            <person name="Dannebaum R.O."/>
            <person name="Kuo R.C."/>
            <person name="Labutti K."/>
            <person name="Haridas S."/>
            <person name="Kuo A."/>
            <person name="Salamov A."/>
            <person name="Ahrendt S.R."/>
            <person name="Lipzen A."/>
            <person name="Sullivan W."/>
            <person name="Andreopoulos W.B."/>
            <person name="Clum A."/>
            <person name="Lindquist E."/>
            <person name="Daum C."/>
            <person name="Ramamoorthy G.K."/>
            <person name="Gryganskyi A."/>
            <person name="Culley D."/>
            <person name="Magnuson J.K."/>
            <person name="James T.Y."/>
            <person name="O'Malley M.A."/>
            <person name="Stajich J.E."/>
            <person name="Spatafora J.W."/>
            <person name="Visel A."/>
            <person name="Grigoriev I.V."/>
        </authorList>
    </citation>
    <scope>NUCLEOTIDE SEQUENCE [LARGE SCALE GENOMIC DNA]</scope>
    <source>
        <strain evidence="3 4">CBS 129021</strain>
    </source>
</reference>
<dbReference type="Pfam" id="PF00397">
    <property type="entry name" value="WW"/>
    <property type="match status" value="1"/>
</dbReference>
<feature type="region of interest" description="Disordered" evidence="1">
    <location>
        <begin position="46"/>
        <end position="110"/>
    </location>
</feature>
<feature type="region of interest" description="Disordered" evidence="1">
    <location>
        <begin position="1"/>
        <end position="25"/>
    </location>
</feature>
<feature type="region of interest" description="Disordered" evidence="1">
    <location>
        <begin position="125"/>
        <end position="173"/>
    </location>
</feature>
<proteinExistence type="predicted"/>
<evidence type="ECO:0000259" key="2">
    <source>
        <dbReference type="PROSITE" id="PS50020"/>
    </source>
</evidence>
<dbReference type="GeneID" id="63778308"/>
<dbReference type="OrthoDB" id="2367685at2759"/>
<evidence type="ECO:0000313" key="3">
    <source>
        <dbReference type="EMBL" id="ORY64164.1"/>
    </source>
</evidence>
<dbReference type="Proteomes" id="UP000193689">
    <property type="component" value="Unassembled WGS sequence"/>
</dbReference>
<dbReference type="InParanoid" id="A0A1Y2DYJ9"/>
<dbReference type="InterPro" id="IPR036020">
    <property type="entry name" value="WW_dom_sf"/>
</dbReference>
<evidence type="ECO:0000256" key="1">
    <source>
        <dbReference type="SAM" id="MobiDB-lite"/>
    </source>
</evidence>
<organism evidence="3 4">
    <name type="scientific">Pseudomassariella vexata</name>
    <dbReference type="NCBI Taxonomy" id="1141098"/>
    <lineage>
        <taxon>Eukaryota</taxon>
        <taxon>Fungi</taxon>
        <taxon>Dikarya</taxon>
        <taxon>Ascomycota</taxon>
        <taxon>Pezizomycotina</taxon>
        <taxon>Sordariomycetes</taxon>
        <taxon>Xylariomycetidae</taxon>
        <taxon>Amphisphaeriales</taxon>
        <taxon>Pseudomassariaceae</taxon>
        <taxon>Pseudomassariella</taxon>
    </lineage>
</organism>
<dbReference type="SMART" id="SM00456">
    <property type="entry name" value="WW"/>
    <property type="match status" value="1"/>
</dbReference>
<name>A0A1Y2DYJ9_9PEZI</name>
<dbReference type="EMBL" id="MCFJ01000007">
    <property type="protein sequence ID" value="ORY64164.1"/>
    <property type="molecule type" value="Genomic_DNA"/>
</dbReference>
<feature type="compositionally biased region" description="Low complexity" evidence="1">
    <location>
        <begin position="197"/>
        <end position="208"/>
    </location>
</feature>
<protein>
    <recommendedName>
        <fullName evidence="2">WW domain-containing protein</fullName>
    </recommendedName>
</protein>
<dbReference type="InterPro" id="IPR001202">
    <property type="entry name" value="WW_dom"/>
</dbReference>
<dbReference type="PROSITE" id="PS01159">
    <property type="entry name" value="WW_DOMAIN_1"/>
    <property type="match status" value="1"/>
</dbReference>
<feature type="region of interest" description="Disordered" evidence="1">
    <location>
        <begin position="185"/>
        <end position="212"/>
    </location>
</feature>
<comment type="caution">
    <text evidence="3">The sequence shown here is derived from an EMBL/GenBank/DDBJ whole genome shotgun (WGS) entry which is preliminary data.</text>
</comment>
<feature type="compositionally biased region" description="Polar residues" evidence="1">
    <location>
        <begin position="249"/>
        <end position="283"/>
    </location>
</feature>
<feature type="compositionally biased region" description="Polar residues" evidence="1">
    <location>
        <begin position="329"/>
        <end position="360"/>
    </location>
</feature>
<dbReference type="AlphaFoldDB" id="A0A1Y2DYJ9"/>
<feature type="compositionally biased region" description="Low complexity" evidence="1">
    <location>
        <begin position="125"/>
        <end position="135"/>
    </location>
</feature>
<dbReference type="STRING" id="1141098.A0A1Y2DYJ9"/>
<sequence>MAGPASPGTEGPTFEPPQLPPGWIAQWDGTSKKYYYVQLSTGVSQWDTPTQAAPGGTPAGPEHPYGVPGQQELITHPDGTQTVKHADGRMEPLLPTDGSRGVDGPSGERGIGSFATNILLNQFSSGHGKQSHGSSPLGGIAGQLMGGLSGHGNSNQGSSHGNTNSQGSSNPAGKLVGALASQIFSSGNKQQQPQNYHGGQSQHSQHSGGFAGSMMGGVANMFGGSQGHSANQNYGYSNAGQSGGYSGQAPPTSYQPPNASTPSYSSPQTNSQHGNASYSSQPTQQHGTPSFPPPPGQHGGQHGAPSYGAPGQHNASYNSPPGQGYGHSPASQGQPYPQQHSYGSPAPGQQHQPPYGSVNQHYPPPPGAYPSSTGQHAYPGQPSYAGGNAPPVPSGTHPHHGQQGGYQQNW</sequence>
<evidence type="ECO:0000313" key="4">
    <source>
        <dbReference type="Proteomes" id="UP000193689"/>
    </source>
</evidence>
<dbReference type="CDD" id="cd00201">
    <property type="entry name" value="WW"/>
    <property type="match status" value="1"/>
</dbReference>
<dbReference type="Gene3D" id="2.20.70.10">
    <property type="match status" value="1"/>
</dbReference>
<keyword evidence="4" id="KW-1185">Reference proteome</keyword>
<gene>
    <name evidence="3" type="ORF">BCR38DRAFT_457934</name>
</gene>
<dbReference type="RefSeq" id="XP_040715578.1">
    <property type="nucleotide sequence ID" value="XM_040862096.1"/>
</dbReference>
<feature type="domain" description="WW" evidence="2">
    <location>
        <begin position="17"/>
        <end position="51"/>
    </location>
</feature>
<dbReference type="SUPFAM" id="SSF51045">
    <property type="entry name" value="WW domain"/>
    <property type="match status" value="1"/>
</dbReference>
<feature type="region of interest" description="Disordered" evidence="1">
    <location>
        <begin position="241"/>
        <end position="410"/>
    </location>
</feature>
<feature type="compositionally biased region" description="Gly residues" evidence="1">
    <location>
        <begin position="139"/>
        <end position="150"/>
    </location>
</feature>
<feature type="compositionally biased region" description="Low complexity" evidence="1">
    <location>
        <begin position="151"/>
        <end position="170"/>
    </location>
</feature>
<accession>A0A1Y2DYJ9</accession>
<dbReference type="PROSITE" id="PS50020">
    <property type="entry name" value="WW_DOMAIN_2"/>
    <property type="match status" value="1"/>
</dbReference>